<reference evidence="3" key="1">
    <citation type="journal article" date="2020" name="Nat. Commun.">
        <title>Large-scale genome sequencing of mycorrhizal fungi provides insights into the early evolution of symbiotic traits.</title>
        <authorList>
            <person name="Miyauchi S."/>
            <person name="Kiss E."/>
            <person name="Kuo A."/>
            <person name="Drula E."/>
            <person name="Kohler A."/>
            <person name="Sanchez-Garcia M."/>
            <person name="Morin E."/>
            <person name="Andreopoulos B."/>
            <person name="Barry K.W."/>
            <person name="Bonito G."/>
            <person name="Buee M."/>
            <person name="Carver A."/>
            <person name="Chen C."/>
            <person name="Cichocki N."/>
            <person name="Clum A."/>
            <person name="Culley D."/>
            <person name="Crous P.W."/>
            <person name="Fauchery L."/>
            <person name="Girlanda M."/>
            <person name="Hayes R.D."/>
            <person name="Keri Z."/>
            <person name="LaButti K."/>
            <person name="Lipzen A."/>
            <person name="Lombard V."/>
            <person name="Magnuson J."/>
            <person name="Maillard F."/>
            <person name="Murat C."/>
            <person name="Nolan M."/>
            <person name="Ohm R.A."/>
            <person name="Pangilinan J."/>
            <person name="Pereira M.F."/>
            <person name="Perotto S."/>
            <person name="Peter M."/>
            <person name="Pfister S."/>
            <person name="Riley R."/>
            <person name="Sitrit Y."/>
            <person name="Stielow J.B."/>
            <person name="Szollosi G."/>
            <person name="Zifcakova L."/>
            <person name="Stursova M."/>
            <person name="Spatafora J.W."/>
            <person name="Tedersoo L."/>
            <person name="Vaario L.M."/>
            <person name="Yamada A."/>
            <person name="Yan M."/>
            <person name="Wang P."/>
            <person name="Xu J."/>
            <person name="Bruns T."/>
            <person name="Baldrian P."/>
            <person name="Vilgalys R."/>
            <person name="Dunand C."/>
            <person name="Henrissat B."/>
            <person name="Grigoriev I.V."/>
            <person name="Hibbett D."/>
            <person name="Nagy L.G."/>
            <person name="Martin F.M."/>
        </authorList>
    </citation>
    <scope>NUCLEOTIDE SEQUENCE</scope>
    <source>
        <strain evidence="3">UP504</strain>
    </source>
</reference>
<feature type="compositionally biased region" description="Polar residues" evidence="1">
    <location>
        <begin position="432"/>
        <end position="456"/>
    </location>
</feature>
<keyword evidence="2" id="KW-0812">Transmembrane</keyword>
<feature type="transmembrane region" description="Helical" evidence="2">
    <location>
        <begin position="898"/>
        <end position="919"/>
    </location>
</feature>
<keyword evidence="2" id="KW-1133">Transmembrane helix</keyword>
<evidence type="ECO:0000256" key="1">
    <source>
        <dbReference type="SAM" id="MobiDB-lite"/>
    </source>
</evidence>
<dbReference type="Proteomes" id="UP000886523">
    <property type="component" value="Unassembled WGS sequence"/>
</dbReference>
<feature type="compositionally biased region" description="Basic and acidic residues" evidence="1">
    <location>
        <begin position="514"/>
        <end position="526"/>
    </location>
</feature>
<feature type="compositionally biased region" description="Basic and acidic residues" evidence="1">
    <location>
        <begin position="200"/>
        <end position="209"/>
    </location>
</feature>
<gene>
    <name evidence="3" type="ORF">BS47DRAFT_240588</name>
</gene>
<dbReference type="EMBL" id="MU129062">
    <property type="protein sequence ID" value="KAF9508261.1"/>
    <property type="molecule type" value="Genomic_DNA"/>
</dbReference>
<evidence type="ECO:0000313" key="3">
    <source>
        <dbReference type="EMBL" id="KAF9508261.1"/>
    </source>
</evidence>
<keyword evidence="4" id="KW-1185">Reference proteome</keyword>
<organism evidence="3 4">
    <name type="scientific">Hydnum rufescens UP504</name>
    <dbReference type="NCBI Taxonomy" id="1448309"/>
    <lineage>
        <taxon>Eukaryota</taxon>
        <taxon>Fungi</taxon>
        <taxon>Dikarya</taxon>
        <taxon>Basidiomycota</taxon>
        <taxon>Agaricomycotina</taxon>
        <taxon>Agaricomycetes</taxon>
        <taxon>Cantharellales</taxon>
        <taxon>Hydnaceae</taxon>
        <taxon>Hydnum</taxon>
    </lineage>
</organism>
<proteinExistence type="predicted"/>
<keyword evidence="2" id="KW-0472">Membrane</keyword>
<feature type="region of interest" description="Disordered" evidence="1">
    <location>
        <begin position="1"/>
        <end position="118"/>
    </location>
</feature>
<feature type="compositionally biased region" description="Basic and acidic residues" evidence="1">
    <location>
        <begin position="415"/>
        <end position="425"/>
    </location>
</feature>
<evidence type="ECO:0000313" key="4">
    <source>
        <dbReference type="Proteomes" id="UP000886523"/>
    </source>
</evidence>
<accession>A0A9P6ANX4</accession>
<feature type="region of interest" description="Disordered" evidence="1">
    <location>
        <begin position="229"/>
        <end position="248"/>
    </location>
</feature>
<dbReference type="OrthoDB" id="3207032at2759"/>
<feature type="compositionally biased region" description="Basic and acidic residues" evidence="1">
    <location>
        <begin position="107"/>
        <end position="116"/>
    </location>
</feature>
<feature type="compositionally biased region" description="Polar residues" evidence="1">
    <location>
        <begin position="159"/>
        <end position="170"/>
    </location>
</feature>
<feature type="compositionally biased region" description="Basic and acidic residues" evidence="1">
    <location>
        <begin position="80"/>
        <end position="96"/>
    </location>
</feature>
<feature type="region of interest" description="Disordered" evidence="1">
    <location>
        <begin position="415"/>
        <end position="489"/>
    </location>
</feature>
<feature type="compositionally biased region" description="Basic residues" evidence="1">
    <location>
        <begin position="97"/>
        <end position="106"/>
    </location>
</feature>
<evidence type="ECO:0000256" key="2">
    <source>
        <dbReference type="SAM" id="Phobius"/>
    </source>
</evidence>
<feature type="transmembrane region" description="Helical" evidence="2">
    <location>
        <begin position="931"/>
        <end position="953"/>
    </location>
</feature>
<protein>
    <submittedName>
        <fullName evidence="3">Uncharacterized protein</fullName>
    </submittedName>
</protein>
<feature type="region of interest" description="Disordered" evidence="1">
    <location>
        <begin position="153"/>
        <end position="212"/>
    </location>
</feature>
<feature type="transmembrane region" description="Helical" evidence="2">
    <location>
        <begin position="960"/>
        <end position="976"/>
    </location>
</feature>
<dbReference type="AlphaFoldDB" id="A0A9P6ANX4"/>
<sequence>MLDGGEINDSMRPPDAERPNGPSPGRRHRRQHSIVLSIDALPPLGTDRATLARHSPPTRSPLKRTPNATLSSAKRPRTQSAHERTDDGDKVTSRRHSDTRRKHSRSHRLDVKRPDASDNFSLGLLDDPIHIDPLLQAQAAELNRRVQTFNPVDFPVLPDSNSTTDHSLVSQPPPPTQHSETIESPPRILPPGHSLSKRGNSHDDLDPSRRTSFNRRRLVSLFSDVRIKMAPRTKESSPKQSPSQEDSNRILRELQAENRIRQYREQLHPSTIERAESTKAQLGLRYRIIYEAIDNRRRPPSLVDVVKWRKAMADSRRADFRKSVPPDLGDGTRSPFSVSVRLPAAVRSSGTLGTINEAPSGYVRESAQLHWLPYLASLHQKFQSAAAGRKEVKDWHVTAQVVSDYVSRQQTRYHEVAHPMDRSRSIDGAVSPSGNSSRHLTQQSPIAVTSDISRMTSIDLEESSPKGSMDRDPTNLPTSSPRSSARGFRMSLPGLRDLQLGSRHNFLRSASPPLHHERSPASSRRDLGFMRSRRTHLNDDVESFDLSPSDGILTDSELRPIPFKLEQSASDEDSKMKLRAPAPSRASSMRWPLFSRMNLTSPATEGSHDSAHLISNVEAPEVSPPPPDYHAFTADLASHFPRPDSPSPSLQRIEMEEAEQQYREVYSQRAAVLERVKSHNAHLMRITQNAVERLVALAHSRKLMVSILGLEDEENPLDILGAFAPYSDSQASGWSKTEAIHAHRRRNLELRRDFMSAVRSHQVSWLSPMDVDDRRGAISSVMDGTSRLEDEWEAVNGKLEQLQRAQVDVSGFMSRVQPIYDNAALQIDTTYPELGRIVDLARQLSVTGQTTLPYISGLPPWAGEVLGPFIEYTLEFLGFTIRWLLYPIWRMLPRWIQVAIAFAAVVVLSLILMVISLLRKYWSLSFSVGEYLSRFAIFRYTVLTVIFLLSKFISTTREHWRTVAISISLAVFWYVTTPQDLD</sequence>
<comment type="caution">
    <text evidence="3">The sequence shown here is derived from an EMBL/GenBank/DDBJ whole genome shotgun (WGS) entry which is preliminary data.</text>
</comment>
<feature type="region of interest" description="Disordered" evidence="1">
    <location>
        <begin position="507"/>
        <end position="526"/>
    </location>
</feature>
<name>A0A9P6ANX4_9AGAM</name>